<reference evidence="10 11" key="1">
    <citation type="submission" date="2016-06" db="EMBL/GenBank/DDBJ databases">
        <authorList>
            <person name="Kjaerup R.B."/>
            <person name="Dalgaard T.S."/>
            <person name="Juul-Madsen H.R."/>
        </authorList>
    </citation>
    <scope>NUCLEOTIDE SEQUENCE [LARGE SCALE GENOMIC DNA]</scope>
    <source>
        <strain evidence="10 11">DSM 44871</strain>
    </source>
</reference>
<feature type="transmembrane region" description="Helical" evidence="8">
    <location>
        <begin position="451"/>
        <end position="471"/>
    </location>
</feature>
<evidence type="ECO:0000256" key="1">
    <source>
        <dbReference type="ARBA" id="ARBA00004651"/>
    </source>
</evidence>
<comment type="subcellular location">
    <subcellularLocation>
        <location evidence="1">Cell membrane</location>
        <topology evidence="1">Multi-pass membrane protein</topology>
    </subcellularLocation>
</comment>
<feature type="transmembrane region" description="Helical" evidence="8">
    <location>
        <begin position="360"/>
        <end position="382"/>
    </location>
</feature>
<feature type="transmembrane region" description="Helical" evidence="8">
    <location>
        <begin position="52"/>
        <end position="70"/>
    </location>
</feature>
<keyword evidence="3" id="KW-1003">Cell membrane</keyword>
<keyword evidence="4 8" id="KW-0812">Transmembrane</keyword>
<dbReference type="InterPro" id="IPR004638">
    <property type="entry name" value="EmrB-like"/>
</dbReference>
<evidence type="ECO:0000256" key="5">
    <source>
        <dbReference type="ARBA" id="ARBA00022989"/>
    </source>
</evidence>
<dbReference type="InterPro" id="IPR020846">
    <property type="entry name" value="MFS_dom"/>
</dbReference>
<keyword evidence="2" id="KW-0813">Transport</keyword>
<dbReference type="RefSeq" id="WP_091396983.1">
    <property type="nucleotide sequence ID" value="NZ_FMCR01000001.1"/>
</dbReference>
<evidence type="ECO:0000256" key="3">
    <source>
        <dbReference type="ARBA" id="ARBA00022475"/>
    </source>
</evidence>
<dbReference type="EMBL" id="FMCR01000001">
    <property type="protein sequence ID" value="SCE82088.1"/>
    <property type="molecule type" value="Genomic_DNA"/>
</dbReference>
<sequence>MPTGRAAPESQRWKALLFISIAQLMVVLDGAVMNIALPSAQQALHFTDGSRQWVVTAYGLAFGGLLLVGGRIGDMVGRKRTFLIALAGFAIASAIGGLAVNAAMLLLARALQGVFAALLAPAALSLLSLSFTQPRERAKAFGVFSAVSIAGGAVGLIVGGLLTQYLNWRFAMFVLVPIAVIGILGASRTVHDDGERHRARLDLPGVLLASSGLVGLVYGFGVAESRGWSAGVTIGSFTAGVLLLATFVVVQARVTSPLLPLRVLTERNRAAAYLSVGLAIVSMFGMFLLLSYYFQQVKGWSPVLAGLAFMPMAVPQAIGATQIGARLAHRIAPRPIMVGGYLVTAVGLVLLASLDADSGFLEIAFAEAVIGLGIGTAFMPAMSISTHGVEPKDAGVASAMISSSQQVGGSIGTALLNTIATSSAATYLLSHGGPAARAQERNEALMHGYSVAYWVAVGFVVAAAVVSVAMVNAGAPKHVPTPTDAPGDVTPVPVH</sequence>
<proteinExistence type="predicted"/>
<evidence type="ECO:0000259" key="9">
    <source>
        <dbReference type="PROSITE" id="PS50850"/>
    </source>
</evidence>
<feature type="transmembrane region" description="Helical" evidence="8">
    <location>
        <begin position="227"/>
        <end position="250"/>
    </location>
</feature>
<gene>
    <name evidence="10" type="ORF">GA0070561_1903</name>
</gene>
<feature type="transmembrane region" description="Helical" evidence="8">
    <location>
        <begin position="336"/>
        <end position="354"/>
    </location>
</feature>
<evidence type="ECO:0000256" key="2">
    <source>
        <dbReference type="ARBA" id="ARBA00022448"/>
    </source>
</evidence>
<feature type="transmembrane region" description="Helical" evidence="8">
    <location>
        <begin position="141"/>
        <end position="162"/>
    </location>
</feature>
<feature type="domain" description="Major facilitator superfamily (MFS) profile" evidence="9">
    <location>
        <begin position="15"/>
        <end position="475"/>
    </location>
</feature>
<dbReference type="NCBIfam" id="TIGR00711">
    <property type="entry name" value="efflux_EmrB"/>
    <property type="match status" value="1"/>
</dbReference>
<feature type="transmembrane region" description="Helical" evidence="8">
    <location>
        <begin position="110"/>
        <end position="129"/>
    </location>
</feature>
<dbReference type="PANTHER" id="PTHR42718">
    <property type="entry name" value="MAJOR FACILITATOR SUPERFAMILY MULTIDRUG TRANSPORTER MFSC"/>
    <property type="match status" value="1"/>
</dbReference>
<evidence type="ECO:0000256" key="4">
    <source>
        <dbReference type="ARBA" id="ARBA00022692"/>
    </source>
</evidence>
<feature type="transmembrane region" description="Helical" evidence="8">
    <location>
        <begin position="300"/>
        <end position="324"/>
    </location>
</feature>
<protein>
    <submittedName>
        <fullName evidence="10">Drug resistance transporter, EmrB/QacA subfamily</fullName>
    </submittedName>
</protein>
<evidence type="ECO:0000256" key="7">
    <source>
        <dbReference type="SAM" id="MobiDB-lite"/>
    </source>
</evidence>
<name>A0A1C4VDL1_9ACTN</name>
<dbReference type="STRING" id="285676.GA0070561_1903"/>
<dbReference type="InterPro" id="IPR036259">
    <property type="entry name" value="MFS_trans_sf"/>
</dbReference>
<feature type="region of interest" description="Disordered" evidence="7">
    <location>
        <begin position="476"/>
        <end position="495"/>
    </location>
</feature>
<dbReference type="AlphaFoldDB" id="A0A1C4VDL1"/>
<organism evidence="10 11">
    <name type="scientific">Micromonospora saelicesensis</name>
    <dbReference type="NCBI Taxonomy" id="285676"/>
    <lineage>
        <taxon>Bacteria</taxon>
        <taxon>Bacillati</taxon>
        <taxon>Actinomycetota</taxon>
        <taxon>Actinomycetes</taxon>
        <taxon>Micromonosporales</taxon>
        <taxon>Micromonosporaceae</taxon>
        <taxon>Micromonospora</taxon>
    </lineage>
</organism>
<dbReference type="PANTHER" id="PTHR42718:SF46">
    <property type="entry name" value="BLR6921 PROTEIN"/>
    <property type="match status" value="1"/>
</dbReference>
<evidence type="ECO:0000313" key="10">
    <source>
        <dbReference type="EMBL" id="SCE82088.1"/>
    </source>
</evidence>
<evidence type="ECO:0000313" key="11">
    <source>
        <dbReference type="Proteomes" id="UP000198864"/>
    </source>
</evidence>
<evidence type="ECO:0000256" key="6">
    <source>
        <dbReference type="ARBA" id="ARBA00023136"/>
    </source>
</evidence>
<feature type="transmembrane region" description="Helical" evidence="8">
    <location>
        <begin position="15"/>
        <end position="37"/>
    </location>
</feature>
<dbReference type="SUPFAM" id="SSF103473">
    <property type="entry name" value="MFS general substrate transporter"/>
    <property type="match status" value="1"/>
</dbReference>
<feature type="transmembrane region" description="Helical" evidence="8">
    <location>
        <begin position="82"/>
        <end position="104"/>
    </location>
</feature>
<dbReference type="Gene3D" id="1.20.1250.20">
    <property type="entry name" value="MFS general substrate transporter like domains"/>
    <property type="match status" value="1"/>
</dbReference>
<dbReference type="Proteomes" id="UP000198864">
    <property type="component" value="Unassembled WGS sequence"/>
</dbReference>
<keyword evidence="5 8" id="KW-1133">Transmembrane helix</keyword>
<dbReference type="Pfam" id="PF07690">
    <property type="entry name" value="MFS_1"/>
    <property type="match status" value="1"/>
</dbReference>
<feature type="transmembrane region" description="Helical" evidence="8">
    <location>
        <begin position="271"/>
        <end position="294"/>
    </location>
</feature>
<keyword evidence="6 8" id="KW-0472">Membrane</keyword>
<dbReference type="PROSITE" id="PS50850">
    <property type="entry name" value="MFS"/>
    <property type="match status" value="1"/>
</dbReference>
<dbReference type="Gene3D" id="1.20.1720.10">
    <property type="entry name" value="Multidrug resistance protein D"/>
    <property type="match status" value="1"/>
</dbReference>
<feature type="transmembrane region" description="Helical" evidence="8">
    <location>
        <begin position="199"/>
        <end position="221"/>
    </location>
</feature>
<accession>A0A1C4VDL1</accession>
<feature type="transmembrane region" description="Helical" evidence="8">
    <location>
        <begin position="168"/>
        <end position="187"/>
    </location>
</feature>
<dbReference type="GO" id="GO:0005886">
    <property type="term" value="C:plasma membrane"/>
    <property type="evidence" value="ECO:0007669"/>
    <property type="project" value="UniProtKB-SubCell"/>
</dbReference>
<dbReference type="InterPro" id="IPR011701">
    <property type="entry name" value="MFS"/>
</dbReference>
<dbReference type="GO" id="GO:0022857">
    <property type="term" value="F:transmembrane transporter activity"/>
    <property type="evidence" value="ECO:0007669"/>
    <property type="project" value="InterPro"/>
</dbReference>
<dbReference type="CDD" id="cd17321">
    <property type="entry name" value="MFS_MMR_MDR_like"/>
    <property type="match status" value="1"/>
</dbReference>
<evidence type="ECO:0000256" key="8">
    <source>
        <dbReference type="SAM" id="Phobius"/>
    </source>
</evidence>